<dbReference type="InterPro" id="IPR032508">
    <property type="entry name" value="FecR_C"/>
</dbReference>
<organism evidence="4 5">
    <name type="scientific">Parapedobacter defluvii</name>
    <dbReference type="NCBI Taxonomy" id="2045106"/>
    <lineage>
        <taxon>Bacteria</taxon>
        <taxon>Pseudomonadati</taxon>
        <taxon>Bacteroidota</taxon>
        <taxon>Sphingobacteriia</taxon>
        <taxon>Sphingobacteriales</taxon>
        <taxon>Sphingobacteriaceae</taxon>
        <taxon>Parapedobacter</taxon>
    </lineage>
</organism>
<dbReference type="Gene3D" id="3.55.50.30">
    <property type="match status" value="1"/>
</dbReference>
<sequence>MEQDENRFEALLGKFMAGTIMPGEHLEMMDLIGNDDRKQALYEACTGSGPVDQQSVEAAFERHWQQLPSRVHPAGRYFVWRRVVAAAAVLLVLGLVVFQSIYRGNPQTFITQVGERKSVILPDGSTVRLNGGSKLVLDDGFNQANRRITFRGEGYFQIEKDAKRPFTIVTEGTTINVLGTVFNLRAYEEEDKIETSLISGRVEFTLPANPTKKIPLQPGKKVSVYKEGIRDSSGTAALTGGATENYIVSDITLSPGQPMANETLWTADKLVFDGDNLVLVASKLEKWYGVEVKIANGANREKKFSAIFPHMELDTVLQALARTGSLRFSRSGESVTLDAPTD</sequence>
<evidence type="ECO:0000313" key="4">
    <source>
        <dbReference type="EMBL" id="GGC41602.1"/>
    </source>
</evidence>
<keyword evidence="5" id="KW-1185">Reference proteome</keyword>
<dbReference type="InterPro" id="IPR012373">
    <property type="entry name" value="Ferrdict_sens_TM"/>
</dbReference>
<evidence type="ECO:0008006" key="6">
    <source>
        <dbReference type="Google" id="ProtNLM"/>
    </source>
</evidence>
<comment type="caution">
    <text evidence="4">The sequence shown here is derived from an EMBL/GenBank/DDBJ whole genome shotgun (WGS) entry which is preliminary data.</text>
</comment>
<dbReference type="InterPro" id="IPR006860">
    <property type="entry name" value="FecR"/>
</dbReference>
<keyword evidence="1" id="KW-1133">Transmembrane helix</keyword>
<keyword evidence="1" id="KW-0472">Membrane</keyword>
<accession>A0ABQ1MMT5</accession>
<dbReference type="RefSeq" id="WP_188752971.1">
    <property type="nucleotide sequence ID" value="NZ_BMIK01000017.1"/>
</dbReference>
<dbReference type="Pfam" id="PF16344">
    <property type="entry name" value="FecR_C"/>
    <property type="match status" value="1"/>
</dbReference>
<feature type="domain" description="FecR protein" evidence="2">
    <location>
        <begin position="109"/>
        <end position="203"/>
    </location>
</feature>
<proteinExistence type="predicted"/>
<evidence type="ECO:0000259" key="2">
    <source>
        <dbReference type="Pfam" id="PF04773"/>
    </source>
</evidence>
<dbReference type="EMBL" id="BMIK01000017">
    <property type="protein sequence ID" value="GGC41602.1"/>
    <property type="molecule type" value="Genomic_DNA"/>
</dbReference>
<reference evidence="5" key="1">
    <citation type="journal article" date="2019" name="Int. J. Syst. Evol. Microbiol.">
        <title>The Global Catalogue of Microorganisms (GCM) 10K type strain sequencing project: providing services to taxonomists for standard genome sequencing and annotation.</title>
        <authorList>
            <consortium name="The Broad Institute Genomics Platform"/>
            <consortium name="The Broad Institute Genome Sequencing Center for Infectious Disease"/>
            <person name="Wu L."/>
            <person name="Ma J."/>
        </authorList>
    </citation>
    <scope>NUCLEOTIDE SEQUENCE [LARGE SCALE GENOMIC DNA]</scope>
    <source>
        <strain evidence="5">CGMCC 1.15342</strain>
    </source>
</reference>
<evidence type="ECO:0000313" key="5">
    <source>
        <dbReference type="Proteomes" id="UP000597338"/>
    </source>
</evidence>
<feature type="domain" description="Protein FecR C-terminal" evidence="3">
    <location>
        <begin position="269"/>
        <end position="336"/>
    </location>
</feature>
<dbReference type="Proteomes" id="UP000597338">
    <property type="component" value="Unassembled WGS sequence"/>
</dbReference>
<gene>
    <name evidence="4" type="ORF">GCM10011386_37150</name>
</gene>
<keyword evidence="1" id="KW-0812">Transmembrane</keyword>
<dbReference type="PANTHER" id="PTHR30273:SF2">
    <property type="entry name" value="PROTEIN FECR"/>
    <property type="match status" value="1"/>
</dbReference>
<evidence type="ECO:0000259" key="3">
    <source>
        <dbReference type="Pfam" id="PF16344"/>
    </source>
</evidence>
<dbReference type="Pfam" id="PF04773">
    <property type="entry name" value="FecR"/>
    <property type="match status" value="1"/>
</dbReference>
<name>A0ABQ1MMT5_9SPHI</name>
<evidence type="ECO:0000256" key="1">
    <source>
        <dbReference type="SAM" id="Phobius"/>
    </source>
</evidence>
<dbReference type="Gene3D" id="2.60.120.1440">
    <property type="match status" value="1"/>
</dbReference>
<feature type="transmembrane region" description="Helical" evidence="1">
    <location>
        <begin position="83"/>
        <end position="102"/>
    </location>
</feature>
<dbReference type="PANTHER" id="PTHR30273">
    <property type="entry name" value="PERIPLASMIC SIGNAL SENSOR AND SIGMA FACTOR ACTIVATOR FECR-RELATED"/>
    <property type="match status" value="1"/>
</dbReference>
<dbReference type="PIRSF" id="PIRSF018266">
    <property type="entry name" value="FecR"/>
    <property type="match status" value="1"/>
</dbReference>
<protein>
    <recommendedName>
        <fullName evidence="6">FecR family protein</fullName>
    </recommendedName>
</protein>